<organism evidence="8">
    <name type="scientific">Papilio polytes</name>
    <name type="common">Common mormon</name>
    <name type="synonym">Swallowtail butterfly</name>
    <dbReference type="NCBI Taxonomy" id="76194"/>
    <lineage>
        <taxon>Eukaryota</taxon>
        <taxon>Metazoa</taxon>
        <taxon>Ecdysozoa</taxon>
        <taxon>Arthropoda</taxon>
        <taxon>Hexapoda</taxon>
        <taxon>Insecta</taxon>
        <taxon>Pterygota</taxon>
        <taxon>Neoptera</taxon>
        <taxon>Endopterygota</taxon>
        <taxon>Lepidoptera</taxon>
        <taxon>Glossata</taxon>
        <taxon>Ditrysia</taxon>
        <taxon>Papilionoidea</taxon>
        <taxon>Papilionidae</taxon>
        <taxon>Papilioninae</taxon>
        <taxon>Papilio</taxon>
    </lineage>
</organism>
<feature type="compositionally biased region" description="Polar residues" evidence="6">
    <location>
        <begin position="37"/>
        <end position="49"/>
    </location>
</feature>
<keyword evidence="2" id="KW-0677">Repeat</keyword>
<dbReference type="Pfam" id="PF00096">
    <property type="entry name" value="zf-C2H2"/>
    <property type="match status" value="2"/>
</dbReference>
<dbReference type="PROSITE" id="PS50157">
    <property type="entry name" value="ZINC_FINGER_C2H2_2"/>
    <property type="match status" value="2"/>
</dbReference>
<proteinExistence type="evidence at transcript level"/>
<evidence type="ECO:0000259" key="7">
    <source>
        <dbReference type="PROSITE" id="PS50157"/>
    </source>
</evidence>
<evidence type="ECO:0000256" key="1">
    <source>
        <dbReference type="ARBA" id="ARBA00022723"/>
    </source>
</evidence>
<dbReference type="InterPro" id="IPR013087">
    <property type="entry name" value="Znf_C2H2_type"/>
</dbReference>
<dbReference type="PROSITE" id="PS00028">
    <property type="entry name" value="ZINC_FINGER_C2H2_1"/>
    <property type="match status" value="2"/>
</dbReference>
<dbReference type="GO" id="GO:0008270">
    <property type="term" value="F:zinc ion binding"/>
    <property type="evidence" value="ECO:0007669"/>
    <property type="project" value="UniProtKB-KW"/>
</dbReference>
<evidence type="ECO:0000256" key="5">
    <source>
        <dbReference type="PROSITE-ProRule" id="PRU00042"/>
    </source>
</evidence>
<feature type="region of interest" description="Disordered" evidence="6">
    <location>
        <begin position="1"/>
        <end position="55"/>
    </location>
</feature>
<feature type="compositionally biased region" description="Basic and acidic residues" evidence="6">
    <location>
        <begin position="1"/>
        <end position="21"/>
    </location>
</feature>
<dbReference type="AlphaFoldDB" id="I4DMU0"/>
<keyword evidence="4" id="KW-0862">Zinc</keyword>
<dbReference type="EMBL" id="AK402608">
    <property type="protein sequence ID" value="BAM19230.1"/>
    <property type="molecule type" value="mRNA"/>
</dbReference>
<feature type="domain" description="C2H2-type" evidence="7">
    <location>
        <begin position="89"/>
        <end position="117"/>
    </location>
</feature>
<dbReference type="SMART" id="SM00355">
    <property type="entry name" value="ZnF_C2H2"/>
    <property type="match status" value="2"/>
</dbReference>
<evidence type="ECO:0000313" key="8">
    <source>
        <dbReference type="EMBL" id="BAM19230.1"/>
    </source>
</evidence>
<dbReference type="PANTHER" id="PTHR24379:SF121">
    <property type="entry name" value="C2H2-TYPE DOMAIN-CONTAINING PROTEIN"/>
    <property type="match status" value="1"/>
</dbReference>
<evidence type="ECO:0000256" key="2">
    <source>
        <dbReference type="ARBA" id="ARBA00022737"/>
    </source>
</evidence>
<evidence type="ECO:0000256" key="3">
    <source>
        <dbReference type="ARBA" id="ARBA00022771"/>
    </source>
</evidence>
<dbReference type="InterPro" id="IPR036236">
    <property type="entry name" value="Znf_C2H2_sf"/>
</dbReference>
<dbReference type="PANTHER" id="PTHR24379">
    <property type="entry name" value="KRAB AND ZINC FINGER DOMAIN-CONTAINING"/>
    <property type="match status" value="1"/>
</dbReference>
<dbReference type="Gene3D" id="3.30.160.60">
    <property type="entry name" value="Classic Zinc Finger"/>
    <property type="match status" value="1"/>
</dbReference>
<evidence type="ECO:0000256" key="4">
    <source>
        <dbReference type="ARBA" id="ARBA00022833"/>
    </source>
</evidence>
<dbReference type="SUPFAM" id="SSF57667">
    <property type="entry name" value="beta-beta-alpha zinc fingers"/>
    <property type="match status" value="1"/>
</dbReference>
<feature type="domain" description="C2H2-type" evidence="7">
    <location>
        <begin position="63"/>
        <end position="90"/>
    </location>
</feature>
<evidence type="ECO:0000256" key="6">
    <source>
        <dbReference type="SAM" id="MobiDB-lite"/>
    </source>
</evidence>
<accession>I4DMU0</accession>
<protein>
    <recommendedName>
        <fullName evidence="7">C2H2-type domain-containing protein</fullName>
    </recommendedName>
</protein>
<keyword evidence="3 5" id="KW-0863">Zinc-finger</keyword>
<keyword evidence="1" id="KW-0479">Metal-binding</keyword>
<sequence length="141" mass="15931">MQKNSHDIIVETESQTEKVTSEESTSSRTRGALLQSEEMQVDTQSTSAEDLSEKNNDSELAKFRCQLCPKGFKHPTSLTLHKDSHAGKTQCPVCHRSFSRSYDMRSHLQRIHQGKQLTIKEIRYKGNSDSASVAKQFTSNI</sequence>
<reference evidence="8" key="1">
    <citation type="journal article" date="2012" name="BMC Biol.">
        <title>Comprehensive microarray-based analysis for stage-specific larval camouflage pattern-associated genes in the swallowtail butterfly, Papilio xuthus.</title>
        <authorList>
            <person name="Futahashi R."/>
            <person name="Shirataki H."/>
            <person name="Narita T."/>
            <person name="Mita K."/>
            <person name="Fujiwara H."/>
        </authorList>
    </citation>
    <scope>NUCLEOTIDE SEQUENCE</scope>
    <source>
        <tissue evidence="8">Epidermis</tissue>
    </source>
</reference>
<name>I4DMU0_PAPPL</name>